<dbReference type="PANTHER" id="PTHR10357:SF216">
    <property type="entry name" value="MALTOOLIGOSYL TREHALOSE SYNTHASE-RELATED"/>
    <property type="match status" value="1"/>
</dbReference>
<dbReference type="InterPro" id="IPR013797">
    <property type="entry name" value="Maltooligo_trehalose_synth_4"/>
</dbReference>
<dbReference type="InterPro" id="IPR006047">
    <property type="entry name" value="GH13_cat_dom"/>
</dbReference>
<gene>
    <name evidence="2" type="primary">treY</name>
    <name evidence="2" type="ORF">RHODO2019_09690</name>
</gene>
<evidence type="ECO:0000259" key="1">
    <source>
        <dbReference type="SMART" id="SM00642"/>
    </source>
</evidence>
<reference evidence="2" key="1">
    <citation type="submission" date="2022-10" db="EMBL/GenBank/DDBJ databases">
        <title>Rhodococcus sp.75.</title>
        <authorList>
            <person name="Sun M."/>
        </authorList>
    </citation>
    <scope>NUCLEOTIDE SEQUENCE</scope>
    <source>
        <strain evidence="2">75</strain>
    </source>
</reference>
<dbReference type="PANTHER" id="PTHR10357">
    <property type="entry name" value="ALPHA-AMYLASE FAMILY MEMBER"/>
    <property type="match status" value="1"/>
</dbReference>
<feature type="domain" description="Glycosyl hydrolase family 13 catalytic" evidence="1">
    <location>
        <begin position="5"/>
        <end position="446"/>
    </location>
</feature>
<dbReference type="SUPFAM" id="SSF51445">
    <property type="entry name" value="(Trans)glycosidases"/>
    <property type="match status" value="1"/>
</dbReference>
<dbReference type="Gene3D" id="1.10.10.470">
    <property type="entry name" value="Maltooligosyl trehalose synthase, domain 4"/>
    <property type="match status" value="1"/>
</dbReference>
<dbReference type="InterPro" id="IPR017853">
    <property type="entry name" value="GH"/>
</dbReference>
<dbReference type="CDD" id="cd11336">
    <property type="entry name" value="AmyAc_MTSase"/>
    <property type="match status" value="1"/>
</dbReference>
<accession>A0ABY6P4N8</accession>
<keyword evidence="3" id="KW-1185">Reference proteome</keyword>
<dbReference type="NCBIfam" id="TIGR02401">
    <property type="entry name" value="trehalose_TreY"/>
    <property type="match status" value="1"/>
</dbReference>
<dbReference type="SMART" id="SM00642">
    <property type="entry name" value="Aamy"/>
    <property type="match status" value="1"/>
</dbReference>
<name>A0ABY6P4N8_9NOCA</name>
<dbReference type="Proteomes" id="UP001164965">
    <property type="component" value="Chromosome"/>
</dbReference>
<organism evidence="2 3">
    <name type="scientific">Rhodococcus antarcticus</name>
    <dbReference type="NCBI Taxonomy" id="2987751"/>
    <lineage>
        <taxon>Bacteria</taxon>
        <taxon>Bacillati</taxon>
        <taxon>Actinomycetota</taxon>
        <taxon>Actinomycetes</taxon>
        <taxon>Mycobacteriales</taxon>
        <taxon>Nocardiaceae</taxon>
        <taxon>Rhodococcus</taxon>
    </lineage>
</organism>
<evidence type="ECO:0000313" key="3">
    <source>
        <dbReference type="Proteomes" id="UP001164965"/>
    </source>
</evidence>
<dbReference type="InterPro" id="IPR012767">
    <property type="entry name" value="Trehalose_TreY"/>
</dbReference>
<protein>
    <submittedName>
        <fullName evidence="2">Malto-oligosyltrehalose synthase</fullName>
    </submittedName>
</protein>
<dbReference type="Gene3D" id="3.30.1590.10">
    <property type="entry name" value="Maltooligosyl trehalose synthase, domain 2"/>
    <property type="match status" value="1"/>
</dbReference>
<dbReference type="Pfam" id="PF00128">
    <property type="entry name" value="Alpha-amylase"/>
    <property type="match status" value="1"/>
</dbReference>
<proteinExistence type="predicted"/>
<dbReference type="Gene3D" id="1.10.150.200">
    <property type="entry name" value="Maltooligosyl trehalose synthase, domain 3"/>
    <property type="match status" value="1"/>
</dbReference>
<dbReference type="EMBL" id="CP110615">
    <property type="protein sequence ID" value="UZJ26607.1"/>
    <property type="molecule type" value="Genomic_DNA"/>
</dbReference>
<evidence type="ECO:0000313" key="2">
    <source>
        <dbReference type="EMBL" id="UZJ26607.1"/>
    </source>
</evidence>
<sequence length="779" mass="82255">MHGPDAAGAGPSLSLTDATALVPHLDALGVSHLYASPILTPAVGSQHGYDVVDPTTVSAAIGGPAALDELVAALRARGMGLVVDIVPNHVGVETPAENAWWWDVLRQGRDSPLSEYFDIDWSPDNGADGKIALPVLGSAEDVAELTVVASGDETELHFYDHRFPVAPGTGDGTPQEVHERQAYRLVPWQAGLVGYRRFFHVNGLAALRQEDPAVFDATHVEIARWAAEDLVDGIRVDHPDGLADPVGYLGRLRDVLGPDRWLVVEKILATDEALDAALPVAGTTGYDALREIGGVFVDPAGAAVLGAMSAERTGSAGDAADLRAQEHVLKRSVAREGLRPELERCVRAIGSGDVAHELLVDAVVELVASVPVYRADYPSLAGLLPGVVARVAAEHPGLAPALDRVAAALIAGGEAATRFQQVCGAVTAKGVEDCLFYRTTRLTSLQEVGGDPGRFGASPAEMHLAAAERARLWPAAMTTLSTHDTKRGEDVRARITVLSEVPELWAAAVARWEEVAPSPDGAMGSLLWQALLGVWPADGRTAADVPELRVRVHAYAEKAVREAGTRTGWNAVDEAWEAELHAWLDAVLDGPVAASVTQLVADLAPAGWSNALGQKLLQLAGPGVPDVYQGTELWEDSLVDPDNRREVDHVHRAELLAGLEGSAQENRVPAVDATGAAKLLVVSRVLRLRREQPQHFVGGTYSPVLAEGPAAAHLVGFLRGDGVVALATRLPRSLDTWAGTTLDLPEGRWTDHLTGAVHTGTVEVGGVLDALPVALLVRG</sequence>
<dbReference type="Gene3D" id="3.20.20.80">
    <property type="entry name" value="Glycosidases"/>
    <property type="match status" value="1"/>
</dbReference>